<dbReference type="Proteomes" id="UP000286806">
    <property type="component" value="Unassembled WGS sequence"/>
</dbReference>
<feature type="coiled-coil region" evidence="1">
    <location>
        <begin position="289"/>
        <end position="362"/>
    </location>
</feature>
<dbReference type="InterPro" id="IPR027417">
    <property type="entry name" value="P-loop_NTPase"/>
</dbReference>
<dbReference type="Gene3D" id="3.40.50.300">
    <property type="entry name" value="P-loop containing nucleotide triphosphate hydrolases"/>
    <property type="match status" value="1"/>
</dbReference>
<evidence type="ECO:0000256" key="1">
    <source>
        <dbReference type="SAM" id="Coils"/>
    </source>
</evidence>
<organism evidence="2 3">
    <name type="scientific">Sulfuriferula multivorans</name>
    <dbReference type="NCBI Taxonomy" id="1559896"/>
    <lineage>
        <taxon>Bacteria</taxon>
        <taxon>Pseudomonadati</taxon>
        <taxon>Pseudomonadota</taxon>
        <taxon>Betaproteobacteria</taxon>
        <taxon>Nitrosomonadales</taxon>
        <taxon>Sulfuricellaceae</taxon>
        <taxon>Sulfuriferula</taxon>
    </lineage>
</organism>
<evidence type="ECO:0000313" key="2">
    <source>
        <dbReference type="EMBL" id="GBL45066.1"/>
    </source>
</evidence>
<dbReference type="AlphaFoldDB" id="A0A401JC00"/>
<dbReference type="EMBL" id="BGOW01000005">
    <property type="protein sequence ID" value="GBL45066.1"/>
    <property type="molecule type" value="Genomic_DNA"/>
</dbReference>
<sequence length="658" mass="73154">MATWLQADSTPRSFPRLWIERLWLLESKEPLAVVRTIDLHPGLNIVWAREPESEAASGLASAGHGVGKTSLCLLLRYCLGDEAPSISSLREKALAGFPKGGVAAKVHVDGTTWLVYRPYGTHSHSSAGKGEELESLLAGGLDGDFSAFSAALHEAFIAKLPATSLPGSSQTLEWRHLLAWCIRDQKTRFDGFFHWRDGDGLGFRRPRQDPPLFVHTVLGLLDADTDRLMREVEHAQSDLINLEQELEALERESIFELAHLERKLRAQFKADDDLPVLETILGPSLQSMVADALAEAVRAETTLERETEAAEENLAPLLVELEALRREAAIREKEREIAQSLLDANEADYIRLTTELQQLENLAGHCRHGDVDFSKCDYILSRRSTPSLPWRLSQREAEANKPKLRAAVQAATVTEQAATAELRHQVSLVNAKQAEIRRLQVRIGTSEAQRDYLKSVWGDLQPRIAARAGGKDSRELELARSQQQKLTQELNAKKTALVKQNQVHSVRAEALKVLTRSIAARLLGEEGYGRFVPESDDHPFEISVGGEAYQVLEVLLGDMTCLLDAAIALESHHPGFAVHDCPREADMSERLYREFLLTAAEAAELMFADGAVPFQYIVTTTSAPPAALQTTRYVVLELLPGAEEHLLFKRRLLPQLFE</sequence>
<protein>
    <submittedName>
        <fullName evidence="2">Putative chromosome segregation SMC protein</fullName>
    </submittedName>
</protein>
<accession>A0A401JC00</accession>
<reference evidence="2 3" key="1">
    <citation type="journal article" date="2019" name="Front. Microbiol.">
        <title>Genomes of Neutrophilic Sulfur-Oxidizing Chemolithoautotrophs Representing 9 Proteobacterial Species From 8 Genera.</title>
        <authorList>
            <person name="Watanabe T."/>
            <person name="Kojima H."/>
            <person name="Umezawa K."/>
            <person name="Hori C."/>
            <person name="Takasuka T.E."/>
            <person name="Kato Y."/>
            <person name="Fukui M."/>
        </authorList>
    </citation>
    <scope>NUCLEOTIDE SEQUENCE [LARGE SCALE GENOMIC DNA]</scope>
    <source>
        <strain evidence="2 3">TTN</strain>
    </source>
</reference>
<gene>
    <name evidence="2" type="ORF">SFMTTN_0870</name>
</gene>
<evidence type="ECO:0000313" key="3">
    <source>
        <dbReference type="Proteomes" id="UP000286806"/>
    </source>
</evidence>
<keyword evidence="1" id="KW-0175">Coiled coil</keyword>
<feature type="coiled-coil region" evidence="1">
    <location>
        <begin position="225"/>
        <end position="252"/>
    </location>
</feature>
<dbReference type="RefSeq" id="WP_124703908.1">
    <property type="nucleotide sequence ID" value="NZ_BGOW01000005.1"/>
</dbReference>
<keyword evidence="3" id="KW-1185">Reference proteome</keyword>
<name>A0A401JC00_9PROT</name>
<dbReference type="OrthoDB" id="180544at2"/>
<comment type="caution">
    <text evidence="2">The sequence shown here is derived from an EMBL/GenBank/DDBJ whole genome shotgun (WGS) entry which is preliminary data.</text>
</comment>
<proteinExistence type="predicted"/>